<comment type="subcellular location">
    <subcellularLocation>
        <location evidence="1">Secreted</location>
    </subcellularLocation>
</comment>
<dbReference type="EMBL" id="BMPI01000061">
    <property type="protein sequence ID" value="GGM70748.1"/>
    <property type="molecule type" value="Genomic_DNA"/>
</dbReference>
<evidence type="ECO:0000256" key="1">
    <source>
        <dbReference type="ARBA" id="ARBA00004613"/>
    </source>
</evidence>
<dbReference type="InterPro" id="IPR011049">
    <property type="entry name" value="Serralysin-like_metalloprot_C"/>
</dbReference>
<dbReference type="Proteomes" id="UP000642070">
    <property type="component" value="Unassembled WGS sequence"/>
</dbReference>
<dbReference type="SUPFAM" id="SSF51120">
    <property type="entry name" value="beta-Roll"/>
    <property type="match status" value="3"/>
</dbReference>
<dbReference type="Gene3D" id="2.150.10.10">
    <property type="entry name" value="Serralysin-like metalloprotease, C-terminal"/>
    <property type="match status" value="4"/>
</dbReference>
<dbReference type="PANTHER" id="PTHR38340">
    <property type="entry name" value="S-LAYER PROTEIN"/>
    <property type="match status" value="1"/>
</dbReference>
<dbReference type="GO" id="GO:0005576">
    <property type="term" value="C:extracellular region"/>
    <property type="evidence" value="ECO:0007669"/>
    <property type="project" value="UniProtKB-SubCell"/>
</dbReference>
<dbReference type="GO" id="GO:0005509">
    <property type="term" value="F:calcium ion binding"/>
    <property type="evidence" value="ECO:0007669"/>
    <property type="project" value="InterPro"/>
</dbReference>
<organism evidence="4 5">
    <name type="scientific">Dactylosporangium sucinum</name>
    <dbReference type="NCBI Taxonomy" id="1424081"/>
    <lineage>
        <taxon>Bacteria</taxon>
        <taxon>Bacillati</taxon>
        <taxon>Actinomycetota</taxon>
        <taxon>Actinomycetes</taxon>
        <taxon>Micromonosporales</taxon>
        <taxon>Micromonosporaceae</taxon>
        <taxon>Dactylosporangium</taxon>
    </lineage>
</organism>
<feature type="region of interest" description="Disordered" evidence="3">
    <location>
        <begin position="568"/>
        <end position="588"/>
    </location>
</feature>
<dbReference type="Pfam" id="PF00353">
    <property type="entry name" value="HemolysinCabind"/>
    <property type="match status" value="5"/>
</dbReference>
<accession>A0A917UAG8</accession>
<dbReference type="RefSeq" id="WP_190255817.1">
    <property type="nucleotide sequence ID" value="NZ_BMPI01000061.1"/>
</dbReference>
<evidence type="ECO:0008006" key="6">
    <source>
        <dbReference type="Google" id="ProtNLM"/>
    </source>
</evidence>
<evidence type="ECO:0000313" key="5">
    <source>
        <dbReference type="Proteomes" id="UP000642070"/>
    </source>
</evidence>
<evidence type="ECO:0000313" key="4">
    <source>
        <dbReference type="EMBL" id="GGM70748.1"/>
    </source>
</evidence>
<dbReference type="InterPro" id="IPR028208">
    <property type="entry name" value="Effector_pro_NleD-like"/>
</dbReference>
<sequence length="611" mass="61821">MAAWDLRADPSAPAAAAGVWWAVAADLRGARDLLDRAAAPVAWAGDTADTYRSHRARLGADLERAAATATATAVAFDGIAALLRRGQAALDDAFTRQAPDAEATAIRADVDRGLLQLGTALSAARREWADLRRDWAAIAAGRMDDWLVPAARDADGFAAGGLYLVNTGDGDDVVEIRGDAVVVGGVAMTVPAGARVVVRTGGGNDTVRVTGGGAVTVLGGDGDDRLTGSTGDDTLLAGAGSDTVVAGWGDDRVSLGPGGPTAEHAVLGPGDDRLWGSDAAEEVDGGAGDDLLFAGAGDDTVAGGLGDDLLSGGAGDDDLTGNRGDDAVFGEDGRDYTDGGAGRDLVDGGAGDDTVYGLSGDDVLRGGEGADFLEGGAGNDRLDGGAGADVLSGGRGADTLDGGPGDDVLYSGDGADAVTGGDGDDRLFGQADDAVGGVERLVATPIRGDLGTLVVPDGDREFEERVAADLDLLRASPTGQQMLAALDVVVIRETTDANGYARPEAIRYNPGWQGLPGSAPPIVTLFHEMAHVYDHAHGISNHRPYNGASGRDVANGAPVPNLERQAVGLPIDHDGDPGTPNEVDPAHPLRYTENGLRAELGLPPRATYGSP</sequence>
<feature type="region of interest" description="Disordered" evidence="3">
    <location>
        <begin position="312"/>
        <end position="343"/>
    </location>
</feature>
<comment type="caution">
    <text evidence="4">The sequence shown here is derived from an EMBL/GenBank/DDBJ whole genome shotgun (WGS) entry which is preliminary data.</text>
</comment>
<dbReference type="PANTHER" id="PTHR38340:SF1">
    <property type="entry name" value="S-LAYER PROTEIN"/>
    <property type="match status" value="1"/>
</dbReference>
<gene>
    <name evidence="4" type="ORF">GCM10007977_085750</name>
</gene>
<reference evidence="4" key="2">
    <citation type="submission" date="2020-09" db="EMBL/GenBank/DDBJ databases">
        <authorList>
            <person name="Sun Q."/>
            <person name="Ohkuma M."/>
        </authorList>
    </citation>
    <scope>NUCLEOTIDE SEQUENCE</scope>
    <source>
        <strain evidence="4">JCM 19831</strain>
    </source>
</reference>
<dbReference type="InterPro" id="IPR018511">
    <property type="entry name" value="Hemolysin-typ_Ca-bd_CS"/>
</dbReference>
<dbReference type="AlphaFoldDB" id="A0A917UAG8"/>
<proteinExistence type="predicted"/>
<dbReference type="Pfam" id="PF14891">
    <property type="entry name" value="Peptidase_M91"/>
    <property type="match status" value="1"/>
</dbReference>
<evidence type="ECO:0000256" key="3">
    <source>
        <dbReference type="SAM" id="MobiDB-lite"/>
    </source>
</evidence>
<evidence type="ECO:0000256" key="2">
    <source>
        <dbReference type="ARBA" id="ARBA00022525"/>
    </source>
</evidence>
<keyword evidence="2" id="KW-0964">Secreted</keyword>
<feature type="compositionally biased region" description="Basic and acidic residues" evidence="3">
    <location>
        <begin position="323"/>
        <end position="337"/>
    </location>
</feature>
<keyword evidence="5" id="KW-1185">Reference proteome</keyword>
<dbReference type="PRINTS" id="PR00313">
    <property type="entry name" value="CABNDNGRPT"/>
</dbReference>
<reference evidence="4" key="1">
    <citation type="journal article" date="2014" name="Int. J. Syst. Evol. Microbiol.">
        <title>Complete genome sequence of Corynebacterium casei LMG S-19264T (=DSM 44701T), isolated from a smear-ripened cheese.</title>
        <authorList>
            <consortium name="US DOE Joint Genome Institute (JGI-PGF)"/>
            <person name="Walter F."/>
            <person name="Albersmeier A."/>
            <person name="Kalinowski J."/>
            <person name="Ruckert C."/>
        </authorList>
    </citation>
    <scope>NUCLEOTIDE SEQUENCE</scope>
    <source>
        <strain evidence="4">JCM 19831</strain>
    </source>
</reference>
<dbReference type="PROSITE" id="PS00330">
    <property type="entry name" value="HEMOLYSIN_CALCIUM"/>
    <property type="match status" value="3"/>
</dbReference>
<dbReference type="InterPro" id="IPR001343">
    <property type="entry name" value="Hemolysn_Ca-bd"/>
</dbReference>
<name>A0A917UAG8_9ACTN</name>
<dbReference type="InterPro" id="IPR050557">
    <property type="entry name" value="RTX_toxin/Mannuronan_C5-epim"/>
</dbReference>
<protein>
    <recommendedName>
        <fullName evidence="6">Calcium-binding protein</fullName>
    </recommendedName>
</protein>